<name>A0A6B0GJ90_9EURY</name>
<reference evidence="2 3" key="1">
    <citation type="submission" date="2019-12" db="EMBL/GenBank/DDBJ databases">
        <title>Halocatena pleomorpha gen. nov. sp. nov., an extremely halophilic archaeon of family Halobacteriaceae isolated from saltpan soil.</title>
        <authorList>
            <person name="Pal Y."/>
            <person name="Verma A."/>
            <person name="Krishnamurthi S."/>
            <person name="Kumar P."/>
        </authorList>
    </citation>
    <scope>NUCLEOTIDE SEQUENCE [LARGE SCALE GENOMIC DNA]</scope>
    <source>
        <strain evidence="2 3">JCM 16495</strain>
    </source>
</reference>
<comment type="caution">
    <text evidence="2">The sequence shown here is derived from an EMBL/GenBank/DDBJ whole genome shotgun (WGS) entry which is preliminary data.</text>
</comment>
<dbReference type="EMBL" id="WSZK01000012">
    <property type="protein sequence ID" value="MWG33927.1"/>
    <property type="molecule type" value="Genomic_DNA"/>
</dbReference>
<evidence type="ECO:0000313" key="3">
    <source>
        <dbReference type="Proteomes" id="UP000451471"/>
    </source>
</evidence>
<protein>
    <recommendedName>
        <fullName evidence="1">DUF7836 domain-containing protein</fullName>
    </recommendedName>
</protein>
<dbReference type="AlphaFoldDB" id="A0A6B0GJ90"/>
<keyword evidence="3" id="KW-1185">Reference proteome</keyword>
<accession>A0A6B0GJ90</accession>
<dbReference type="Pfam" id="PF25206">
    <property type="entry name" value="DUF7836"/>
    <property type="match status" value="1"/>
</dbReference>
<feature type="domain" description="DUF7836" evidence="1">
    <location>
        <begin position="3"/>
        <end position="59"/>
    </location>
</feature>
<dbReference type="OrthoDB" id="179396at2157"/>
<organism evidence="2 3">
    <name type="scientific">Halomarina oriensis</name>
    <dbReference type="NCBI Taxonomy" id="671145"/>
    <lineage>
        <taxon>Archaea</taxon>
        <taxon>Methanobacteriati</taxon>
        <taxon>Methanobacteriota</taxon>
        <taxon>Stenosarchaea group</taxon>
        <taxon>Halobacteria</taxon>
        <taxon>Halobacteriales</taxon>
        <taxon>Natronomonadaceae</taxon>
        <taxon>Halomarina</taxon>
    </lineage>
</organism>
<dbReference type="Proteomes" id="UP000451471">
    <property type="component" value="Unassembled WGS sequence"/>
</dbReference>
<evidence type="ECO:0000259" key="1">
    <source>
        <dbReference type="Pfam" id="PF25206"/>
    </source>
</evidence>
<gene>
    <name evidence="2" type="ORF">GQS65_05365</name>
</gene>
<dbReference type="InterPro" id="IPR057158">
    <property type="entry name" value="DUF7836"/>
</dbReference>
<proteinExistence type="predicted"/>
<sequence>MPTETYVRLLCPECGKQWESAPRDLPEHSAMFHCPNCHATRRTAEFTRTERDLETLKQLG</sequence>
<dbReference type="RefSeq" id="WP_158203647.1">
    <property type="nucleotide sequence ID" value="NZ_WSZK01000012.1"/>
</dbReference>
<evidence type="ECO:0000313" key="2">
    <source>
        <dbReference type="EMBL" id="MWG33927.1"/>
    </source>
</evidence>